<dbReference type="InterPro" id="IPR036398">
    <property type="entry name" value="CA_dom_sf"/>
</dbReference>
<evidence type="ECO:0000256" key="4">
    <source>
        <dbReference type="ARBA" id="ARBA00012925"/>
    </source>
</evidence>
<gene>
    <name evidence="12" type="ORF">GGP41_010408</name>
</gene>
<dbReference type="PANTHER" id="PTHR18952">
    <property type="entry name" value="CARBONIC ANHYDRASE"/>
    <property type="match status" value="1"/>
</dbReference>
<proteinExistence type="inferred from homology"/>
<dbReference type="PANTHER" id="PTHR18952:SF265">
    <property type="entry name" value="CARBONIC ANHYDRASE"/>
    <property type="match status" value="1"/>
</dbReference>
<evidence type="ECO:0000313" key="12">
    <source>
        <dbReference type="EMBL" id="KAF5850768.1"/>
    </source>
</evidence>
<keyword evidence="6 9" id="KW-0862">Zinc</keyword>
<dbReference type="Pfam" id="PF00194">
    <property type="entry name" value="Carb_anhydrase"/>
    <property type="match status" value="1"/>
</dbReference>
<evidence type="ECO:0000256" key="10">
    <source>
        <dbReference type="SAM" id="MobiDB-lite"/>
    </source>
</evidence>
<dbReference type="EMBL" id="WNKQ01000006">
    <property type="protein sequence ID" value="KAF5850768.1"/>
    <property type="molecule type" value="Genomic_DNA"/>
</dbReference>
<dbReference type="InterPro" id="IPR023561">
    <property type="entry name" value="Carbonic_anhydrase_a-class"/>
</dbReference>
<comment type="caution">
    <text evidence="12">The sequence shown here is derived from an EMBL/GenBank/DDBJ whole genome shotgun (WGS) entry which is preliminary data.</text>
</comment>
<comment type="function">
    <text evidence="2 9">Reversible hydration of carbon dioxide.</text>
</comment>
<evidence type="ECO:0000313" key="13">
    <source>
        <dbReference type="Proteomes" id="UP000624244"/>
    </source>
</evidence>
<dbReference type="SUPFAM" id="SSF51069">
    <property type="entry name" value="Carbonic anhydrase"/>
    <property type="match status" value="1"/>
</dbReference>
<dbReference type="Gene3D" id="3.10.200.10">
    <property type="entry name" value="Alpha carbonic anhydrase"/>
    <property type="match status" value="1"/>
</dbReference>
<evidence type="ECO:0000256" key="7">
    <source>
        <dbReference type="ARBA" id="ARBA00023239"/>
    </source>
</evidence>
<feature type="compositionally biased region" description="Low complexity" evidence="10">
    <location>
        <begin position="273"/>
        <end position="283"/>
    </location>
</feature>
<keyword evidence="7 9" id="KW-0456">Lyase</keyword>
<evidence type="ECO:0000256" key="2">
    <source>
        <dbReference type="ARBA" id="ARBA00002904"/>
    </source>
</evidence>
<evidence type="ECO:0000256" key="3">
    <source>
        <dbReference type="ARBA" id="ARBA00010718"/>
    </source>
</evidence>
<comment type="cofactor">
    <cofactor evidence="1 9">
        <name>Zn(2+)</name>
        <dbReference type="ChEBI" id="CHEBI:29105"/>
    </cofactor>
</comment>
<accession>A0A8H5ZN36</accession>
<dbReference type="GO" id="GO:0008270">
    <property type="term" value="F:zinc ion binding"/>
    <property type="evidence" value="ECO:0007669"/>
    <property type="project" value="UniProtKB-UniRule"/>
</dbReference>
<evidence type="ECO:0000256" key="5">
    <source>
        <dbReference type="ARBA" id="ARBA00022723"/>
    </source>
</evidence>
<dbReference type="InterPro" id="IPR041891">
    <property type="entry name" value="Alpha_CA_prokaryot-like"/>
</dbReference>
<dbReference type="AlphaFoldDB" id="A0A8H5ZN36"/>
<protein>
    <recommendedName>
        <fullName evidence="4 9">Carbonic anhydrase</fullName>
        <ecNumber evidence="4 9">4.2.1.1</ecNumber>
    </recommendedName>
</protein>
<organism evidence="12 13">
    <name type="scientific">Cochliobolus sativus</name>
    <name type="common">Common root rot and spot blotch fungus</name>
    <name type="synonym">Bipolaris sorokiniana</name>
    <dbReference type="NCBI Taxonomy" id="45130"/>
    <lineage>
        <taxon>Eukaryota</taxon>
        <taxon>Fungi</taxon>
        <taxon>Dikarya</taxon>
        <taxon>Ascomycota</taxon>
        <taxon>Pezizomycotina</taxon>
        <taxon>Dothideomycetes</taxon>
        <taxon>Pleosporomycetidae</taxon>
        <taxon>Pleosporales</taxon>
        <taxon>Pleosporineae</taxon>
        <taxon>Pleosporaceae</taxon>
        <taxon>Bipolaris</taxon>
    </lineage>
</organism>
<name>A0A8H5ZN36_COCSA</name>
<dbReference type="PROSITE" id="PS00162">
    <property type="entry name" value="ALPHA_CA_1"/>
    <property type="match status" value="1"/>
</dbReference>
<sequence>MLFKTVIFATTASATCLHGLSMFKRAEGAEGAEVAKFGYGPTNGPFNWASLAPENEACKTGKNQSPIDIDATIAKAAYKPQISVPKVDQVLFENLGTTIEVVTNGTTTIGNDSFQLVQFHMHTPSEHHVLGEHYPLELHMVHQGVADNTKLAVVALMFEVSAGRSSSIISSLSSSLSKIATPGSTTMIKGGINYSDVISTIARSDVLTYSGSLTTPPCAEGVTFMIVKQPLAVSVADYTAIKKIVKFNSRFIQNTLGQDNMLQVGAASGTANATKPAAPAANASEQKPETKPATGAYKADIRVSVNLPNMRGSVHAKRSA</sequence>
<evidence type="ECO:0000256" key="9">
    <source>
        <dbReference type="RuleBase" id="RU367011"/>
    </source>
</evidence>
<feature type="domain" description="Alpha-carbonic anhydrase" evidence="11">
    <location>
        <begin position="35"/>
        <end position="266"/>
    </location>
</feature>
<dbReference type="Proteomes" id="UP000624244">
    <property type="component" value="Unassembled WGS sequence"/>
</dbReference>
<dbReference type="SMART" id="SM01057">
    <property type="entry name" value="Carb_anhydrase"/>
    <property type="match status" value="1"/>
</dbReference>
<evidence type="ECO:0000256" key="1">
    <source>
        <dbReference type="ARBA" id="ARBA00001947"/>
    </source>
</evidence>
<feature type="region of interest" description="Disordered" evidence="10">
    <location>
        <begin position="273"/>
        <end position="297"/>
    </location>
</feature>
<dbReference type="GO" id="GO:0004089">
    <property type="term" value="F:carbonate dehydratase activity"/>
    <property type="evidence" value="ECO:0007669"/>
    <property type="project" value="UniProtKB-UniRule"/>
</dbReference>
<reference evidence="12" key="1">
    <citation type="submission" date="2019-11" db="EMBL/GenBank/DDBJ databases">
        <title>Bipolaris sorokiniana Genome sequencing.</title>
        <authorList>
            <person name="Wang H."/>
        </authorList>
    </citation>
    <scope>NUCLEOTIDE SEQUENCE</scope>
</reference>
<dbReference type="CDD" id="cd03124">
    <property type="entry name" value="alpha_CA_prokaryotic_like"/>
    <property type="match status" value="1"/>
</dbReference>
<dbReference type="PROSITE" id="PS51144">
    <property type="entry name" value="ALPHA_CA_2"/>
    <property type="match status" value="1"/>
</dbReference>
<evidence type="ECO:0000256" key="8">
    <source>
        <dbReference type="ARBA" id="ARBA00048348"/>
    </source>
</evidence>
<dbReference type="InterPro" id="IPR018338">
    <property type="entry name" value="Carbonic_anhydrase_a-class_CS"/>
</dbReference>
<evidence type="ECO:0000256" key="6">
    <source>
        <dbReference type="ARBA" id="ARBA00022833"/>
    </source>
</evidence>
<dbReference type="EC" id="4.2.1.1" evidence="4 9"/>
<keyword evidence="5 9" id="KW-0479">Metal-binding</keyword>
<comment type="similarity">
    <text evidence="3 9">Belongs to the alpha-carbonic anhydrase family.</text>
</comment>
<dbReference type="InterPro" id="IPR001148">
    <property type="entry name" value="CA_dom"/>
</dbReference>
<evidence type="ECO:0000259" key="11">
    <source>
        <dbReference type="PROSITE" id="PS51144"/>
    </source>
</evidence>
<comment type="catalytic activity">
    <reaction evidence="8 9">
        <text>hydrogencarbonate + H(+) = CO2 + H2O</text>
        <dbReference type="Rhea" id="RHEA:10748"/>
        <dbReference type="ChEBI" id="CHEBI:15377"/>
        <dbReference type="ChEBI" id="CHEBI:15378"/>
        <dbReference type="ChEBI" id="CHEBI:16526"/>
        <dbReference type="ChEBI" id="CHEBI:17544"/>
        <dbReference type="EC" id="4.2.1.1"/>
    </reaction>
</comment>